<dbReference type="InterPro" id="IPR035676">
    <property type="entry name" value="SHC_SH2"/>
</dbReference>
<feature type="region of interest" description="Disordered" evidence="3">
    <location>
        <begin position="243"/>
        <end position="297"/>
    </location>
</feature>
<dbReference type="PRINTS" id="PR00401">
    <property type="entry name" value="SH2DOMAIN"/>
</dbReference>
<evidence type="ECO:0000259" key="5">
    <source>
        <dbReference type="PROSITE" id="PS50001"/>
    </source>
</evidence>
<evidence type="ECO:0000256" key="3">
    <source>
        <dbReference type="SAM" id="MobiDB-lite"/>
    </source>
</evidence>
<dbReference type="GO" id="GO:0007169">
    <property type="term" value="P:cell surface receptor protein tyrosine kinase signaling pathway"/>
    <property type="evidence" value="ECO:0007669"/>
    <property type="project" value="TreeGrafter"/>
</dbReference>
<dbReference type="Proteomes" id="UP001152320">
    <property type="component" value="Chromosome 14"/>
</dbReference>
<dbReference type="InterPro" id="IPR000980">
    <property type="entry name" value="SH2"/>
</dbReference>
<dbReference type="EMBL" id="JAIZAY010000014">
    <property type="protein sequence ID" value="KAJ8029495.1"/>
    <property type="molecule type" value="Genomic_DNA"/>
</dbReference>
<name>A0A9Q1BN31_HOLLE</name>
<feature type="compositionally biased region" description="Polar residues" evidence="3">
    <location>
        <begin position="280"/>
        <end position="290"/>
    </location>
</feature>
<gene>
    <name evidence="6" type="ORF">HOLleu_28901</name>
</gene>
<dbReference type="CDD" id="cd09925">
    <property type="entry name" value="SH2_SHC"/>
    <property type="match status" value="1"/>
</dbReference>
<dbReference type="PANTHER" id="PTHR10337">
    <property type="entry name" value="SHC TRANSFORMING PROTEIN"/>
    <property type="match status" value="1"/>
</dbReference>
<feature type="region of interest" description="Disordered" evidence="3">
    <location>
        <begin position="1"/>
        <end position="20"/>
    </location>
</feature>
<dbReference type="CDD" id="cd01209">
    <property type="entry name" value="PTB_Shc"/>
    <property type="match status" value="1"/>
</dbReference>
<dbReference type="SMART" id="SM00462">
    <property type="entry name" value="PTB"/>
    <property type="match status" value="1"/>
</dbReference>
<dbReference type="FunFam" id="3.30.505.10:FF:000005">
    <property type="entry name" value="SHC-transforming protein 1 isoform 3"/>
    <property type="match status" value="1"/>
</dbReference>
<dbReference type="GO" id="GO:0035556">
    <property type="term" value="P:intracellular signal transduction"/>
    <property type="evidence" value="ECO:0007669"/>
    <property type="project" value="InterPro"/>
</dbReference>
<dbReference type="Gene3D" id="2.30.29.30">
    <property type="entry name" value="Pleckstrin-homology domain (PH domain)/Phosphotyrosine-binding domain (PTB)"/>
    <property type="match status" value="1"/>
</dbReference>
<sequence>MAGIIPNFRKKGPNTVGQRTNDELWTRTGTFINKPVHGWLHPEEKLKHGGICYGVRYVGCLEVKQSTRTLPFEVRGQVTKEAIFRVCDASGFNYVRKKKANRNIVKVLGDTPNVQFGGANVNLTISTTSINLTVMETGKVIANHQMQGISFASGGDQETPDYVAYVAKDPVNGRACHVLECLSGLAQDVITTVGQAFEIRFKEYLKNPPQAFNAPDKFAEPIFGEGESAWGEDPEYYNDITKLDGNERVSPEPSAPPQLGPGQYMAVNGPLPPNPYASLRTPQSPSSDTMPSAPVYDNRGEVLPNCARHLEREGSPASPLATSYMSDQNNPALSSSSMNSQSSQPVDMASNIPVDTLGSASSGANDRVVRKTPTLYEPHKLREQFSVTSRENPSSWNEQGSQKMEREWDKLKDNGYDNFRVLQEAERIASNQQQHSGSSKADSTIYNMPKTIAPGYDNPPQPMPRSSLGLMGEGVYNESPHSGLEEGVYNSNAHSFSSPTMSDQNGGHRTDMFDMEPFNPSNAKKGPVPLNDEEWFHGPMSRREGEALLEEDGDFLVRESTSSKGQYVLSGMQNGQPKHLLLVDPKGKVRTKDKEFDSVSHLIEYHRSLNLPIISAGSAVFLKHPVLNARAAGNFNH</sequence>
<evidence type="ECO:0000259" key="4">
    <source>
        <dbReference type="PROSITE" id="PS01179"/>
    </source>
</evidence>
<dbReference type="SUPFAM" id="SSF55550">
    <property type="entry name" value="SH2 domain"/>
    <property type="match status" value="1"/>
</dbReference>
<dbReference type="PRINTS" id="PR00629">
    <property type="entry name" value="SHCPIDOMAIN"/>
</dbReference>
<dbReference type="InterPro" id="IPR011993">
    <property type="entry name" value="PH-like_dom_sf"/>
</dbReference>
<accession>A0A9Q1BN31</accession>
<organism evidence="6 7">
    <name type="scientific">Holothuria leucospilota</name>
    <name type="common">Black long sea cucumber</name>
    <name type="synonym">Mertensiothuria leucospilota</name>
    <dbReference type="NCBI Taxonomy" id="206669"/>
    <lineage>
        <taxon>Eukaryota</taxon>
        <taxon>Metazoa</taxon>
        <taxon>Echinodermata</taxon>
        <taxon>Eleutherozoa</taxon>
        <taxon>Echinozoa</taxon>
        <taxon>Holothuroidea</taxon>
        <taxon>Aspidochirotacea</taxon>
        <taxon>Aspidochirotida</taxon>
        <taxon>Holothuriidae</taxon>
        <taxon>Holothuria</taxon>
    </lineage>
</organism>
<feature type="region of interest" description="Disordered" evidence="3">
    <location>
        <begin position="311"/>
        <end position="405"/>
    </location>
</feature>
<evidence type="ECO:0000313" key="6">
    <source>
        <dbReference type="EMBL" id="KAJ8029495.1"/>
    </source>
</evidence>
<dbReference type="OrthoDB" id="9938362at2759"/>
<dbReference type="Gene3D" id="3.30.505.10">
    <property type="entry name" value="SH2 domain"/>
    <property type="match status" value="1"/>
</dbReference>
<dbReference type="SMART" id="SM00252">
    <property type="entry name" value="SH2"/>
    <property type="match status" value="1"/>
</dbReference>
<evidence type="ECO:0000256" key="2">
    <source>
        <dbReference type="PROSITE-ProRule" id="PRU00191"/>
    </source>
</evidence>
<dbReference type="InterPro" id="IPR006019">
    <property type="entry name" value="PID_Shc-like"/>
</dbReference>
<dbReference type="PANTHER" id="PTHR10337:SF11">
    <property type="entry name" value="DSHC PROTEIN"/>
    <property type="match status" value="1"/>
</dbReference>
<protein>
    <submittedName>
        <fullName evidence="6">SHC-transforming protein 1</fullName>
    </submittedName>
</protein>
<dbReference type="SUPFAM" id="SSF50729">
    <property type="entry name" value="PH domain-like"/>
    <property type="match status" value="1"/>
</dbReference>
<dbReference type="Pfam" id="PF00017">
    <property type="entry name" value="SH2"/>
    <property type="match status" value="1"/>
</dbReference>
<dbReference type="GO" id="GO:0030971">
    <property type="term" value="F:receptor tyrosine kinase binding"/>
    <property type="evidence" value="ECO:0007669"/>
    <property type="project" value="TreeGrafter"/>
</dbReference>
<dbReference type="GO" id="GO:0005886">
    <property type="term" value="C:plasma membrane"/>
    <property type="evidence" value="ECO:0007669"/>
    <property type="project" value="TreeGrafter"/>
</dbReference>
<feature type="compositionally biased region" description="Polar residues" evidence="3">
    <location>
        <begin position="320"/>
        <end position="333"/>
    </location>
</feature>
<dbReference type="InterPro" id="IPR006020">
    <property type="entry name" value="PTB/PI_dom"/>
</dbReference>
<proteinExistence type="predicted"/>
<feature type="compositionally biased region" description="Polar residues" evidence="3">
    <location>
        <begin position="385"/>
        <end position="402"/>
    </location>
</feature>
<dbReference type="PROSITE" id="PS01179">
    <property type="entry name" value="PID"/>
    <property type="match status" value="1"/>
</dbReference>
<feature type="compositionally biased region" description="Low complexity" evidence="3">
    <location>
        <begin position="334"/>
        <end position="344"/>
    </location>
</feature>
<evidence type="ECO:0000256" key="1">
    <source>
        <dbReference type="ARBA" id="ARBA00022999"/>
    </source>
</evidence>
<dbReference type="PROSITE" id="PS50001">
    <property type="entry name" value="SH2"/>
    <property type="match status" value="1"/>
</dbReference>
<keyword evidence="7" id="KW-1185">Reference proteome</keyword>
<feature type="domain" description="PID" evidence="4">
    <location>
        <begin position="49"/>
        <end position="211"/>
    </location>
</feature>
<evidence type="ECO:0000313" key="7">
    <source>
        <dbReference type="Proteomes" id="UP001152320"/>
    </source>
</evidence>
<dbReference type="FunFam" id="2.30.29.30:FF:000377">
    <property type="entry name" value="Shc transforming protein"/>
    <property type="match status" value="1"/>
</dbReference>
<dbReference type="InterPro" id="IPR051235">
    <property type="entry name" value="CEP152/SHC-Transforming"/>
</dbReference>
<keyword evidence="1 2" id="KW-0727">SH2 domain</keyword>
<dbReference type="InterPro" id="IPR036860">
    <property type="entry name" value="SH2_dom_sf"/>
</dbReference>
<dbReference type="AlphaFoldDB" id="A0A9Q1BN31"/>
<dbReference type="Pfam" id="PF00640">
    <property type="entry name" value="PID"/>
    <property type="match status" value="1"/>
</dbReference>
<comment type="caution">
    <text evidence="6">The sequence shown here is derived from an EMBL/GenBank/DDBJ whole genome shotgun (WGS) entry which is preliminary data.</text>
</comment>
<reference evidence="6" key="1">
    <citation type="submission" date="2021-10" db="EMBL/GenBank/DDBJ databases">
        <title>Tropical sea cucumber genome reveals ecological adaptation and Cuvierian tubules defense mechanism.</title>
        <authorList>
            <person name="Chen T."/>
        </authorList>
    </citation>
    <scope>NUCLEOTIDE SEQUENCE</scope>
    <source>
        <strain evidence="6">Nanhai2018</strain>
        <tissue evidence="6">Muscle</tissue>
    </source>
</reference>
<feature type="domain" description="SH2" evidence="5">
    <location>
        <begin position="535"/>
        <end position="626"/>
    </location>
</feature>